<dbReference type="Gramene" id="KQL07945">
    <property type="protein sequence ID" value="KQL07945"/>
    <property type="gene ID" value="SETIT_005545mg"/>
</dbReference>
<organism evidence="1 2">
    <name type="scientific">Setaria italica</name>
    <name type="common">Foxtail millet</name>
    <name type="synonym">Panicum italicum</name>
    <dbReference type="NCBI Taxonomy" id="4555"/>
    <lineage>
        <taxon>Eukaryota</taxon>
        <taxon>Viridiplantae</taxon>
        <taxon>Streptophyta</taxon>
        <taxon>Embryophyta</taxon>
        <taxon>Tracheophyta</taxon>
        <taxon>Spermatophyta</taxon>
        <taxon>Magnoliopsida</taxon>
        <taxon>Liliopsida</taxon>
        <taxon>Poales</taxon>
        <taxon>Poaceae</taxon>
        <taxon>PACMAD clade</taxon>
        <taxon>Panicoideae</taxon>
        <taxon>Panicodae</taxon>
        <taxon>Paniceae</taxon>
        <taxon>Cenchrinae</taxon>
        <taxon>Setaria</taxon>
    </lineage>
</organism>
<dbReference type="AlphaFoldDB" id="K3XUD8"/>
<keyword evidence="2" id="KW-1185">Reference proteome</keyword>
<dbReference type="HOGENOM" id="CLU_3393090_0_0_1"/>
<accession>K3XUD8</accession>
<dbReference type="Proteomes" id="UP000004995">
    <property type="component" value="Unassembled WGS sequence"/>
</dbReference>
<reference evidence="1" key="2">
    <citation type="submission" date="2018-08" db="UniProtKB">
        <authorList>
            <consortium name="EnsemblPlants"/>
        </authorList>
    </citation>
    <scope>IDENTIFICATION</scope>
    <source>
        <strain evidence="1">Yugu1</strain>
    </source>
</reference>
<name>K3XUD8_SETIT</name>
<reference evidence="2" key="1">
    <citation type="journal article" date="2012" name="Nat. Biotechnol.">
        <title>Reference genome sequence of the model plant Setaria.</title>
        <authorList>
            <person name="Bennetzen J.L."/>
            <person name="Schmutz J."/>
            <person name="Wang H."/>
            <person name="Percifield R."/>
            <person name="Hawkins J."/>
            <person name="Pontaroli A.C."/>
            <person name="Estep M."/>
            <person name="Feng L."/>
            <person name="Vaughn J.N."/>
            <person name="Grimwood J."/>
            <person name="Jenkins J."/>
            <person name="Barry K."/>
            <person name="Lindquist E."/>
            <person name="Hellsten U."/>
            <person name="Deshpande S."/>
            <person name="Wang X."/>
            <person name="Wu X."/>
            <person name="Mitros T."/>
            <person name="Triplett J."/>
            <person name="Yang X."/>
            <person name="Ye C.Y."/>
            <person name="Mauro-Herrera M."/>
            <person name="Wang L."/>
            <person name="Li P."/>
            <person name="Sharma M."/>
            <person name="Sharma R."/>
            <person name="Ronald P.C."/>
            <person name="Panaud O."/>
            <person name="Kellogg E.A."/>
            <person name="Brutnell T.P."/>
            <person name="Doust A.N."/>
            <person name="Tuskan G.A."/>
            <person name="Rokhsar D."/>
            <person name="Devos K.M."/>
        </authorList>
    </citation>
    <scope>NUCLEOTIDE SEQUENCE [LARGE SCALE GENOMIC DNA]</scope>
    <source>
        <strain evidence="2">cv. Yugu1</strain>
    </source>
</reference>
<sequence length="32" mass="3631">MRLHFIMPWFMACKILGDQGGRSPTACSLLHL</sequence>
<dbReference type="EMBL" id="AGNK02003391">
    <property type="status" value="NOT_ANNOTATED_CDS"/>
    <property type="molecule type" value="Genomic_DNA"/>
</dbReference>
<evidence type="ECO:0000313" key="2">
    <source>
        <dbReference type="Proteomes" id="UP000004995"/>
    </source>
</evidence>
<proteinExistence type="predicted"/>
<dbReference type="EnsemblPlants" id="KQL07945">
    <property type="protein sequence ID" value="KQL07945"/>
    <property type="gene ID" value="SETIT_005545mg"/>
</dbReference>
<evidence type="ECO:0000313" key="1">
    <source>
        <dbReference type="EnsemblPlants" id="KQL07945"/>
    </source>
</evidence>
<protein>
    <submittedName>
        <fullName evidence="1">Uncharacterized protein</fullName>
    </submittedName>
</protein>
<dbReference type="InParanoid" id="K3XUD8"/>